<dbReference type="AlphaFoldDB" id="A0A8S3Z070"/>
<proteinExistence type="predicted"/>
<dbReference type="GO" id="GO:0005737">
    <property type="term" value="C:cytoplasm"/>
    <property type="evidence" value="ECO:0007669"/>
    <property type="project" value="TreeGrafter"/>
</dbReference>
<dbReference type="PANTHER" id="PTHR23065:SF61">
    <property type="entry name" value="PROLINE-SERINE-THREONINE PHOSPHATASE-INTERACTING PROTEIN 2-LIKE"/>
    <property type="match status" value="1"/>
</dbReference>
<evidence type="ECO:0000313" key="4">
    <source>
        <dbReference type="EMBL" id="CAG5120821.1"/>
    </source>
</evidence>
<dbReference type="InterPro" id="IPR001060">
    <property type="entry name" value="FCH_dom"/>
</dbReference>
<dbReference type="EMBL" id="CAJHNH020000969">
    <property type="protein sequence ID" value="CAG5120821.1"/>
    <property type="molecule type" value="Genomic_DNA"/>
</dbReference>
<protein>
    <recommendedName>
        <fullName evidence="3">F-BAR domain-containing protein</fullName>
    </recommendedName>
</protein>
<feature type="domain" description="F-BAR" evidence="3">
    <location>
        <begin position="1"/>
        <end position="264"/>
    </location>
</feature>
<dbReference type="GO" id="GO:0051015">
    <property type="term" value="F:actin filament binding"/>
    <property type="evidence" value="ECO:0007669"/>
    <property type="project" value="TreeGrafter"/>
</dbReference>
<dbReference type="Proteomes" id="UP000678393">
    <property type="component" value="Unassembled WGS sequence"/>
</dbReference>
<feature type="coiled-coil region" evidence="2">
    <location>
        <begin position="21"/>
        <end position="58"/>
    </location>
</feature>
<keyword evidence="1 2" id="KW-0175">Coiled coil</keyword>
<evidence type="ECO:0000259" key="3">
    <source>
        <dbReference type="PROSITE" id="PS51741"/>
    </source>
</evidence>
<dbReference type="GO" id="GO:0005884">
    <property type="term" value="C:actin filament"/>
    <property type="evidence" value="ECO:0007669"/>
    <property type="project" value="TreeGrafter"/>
</dbReference>
<dbReference type="PROSITE" id="PS51741">
    <property type="entry name" value="F_BAR"/>
    <property type="match status" value="1"/>
</dbReference>
<dbReference type="GO" id="GO:0030041">
    <property type="term" value="P:actin filament polymerization"/>
    <property type="evidence" value="ECO:0007669"/>
    <property type="project" value="TreeGrafter"/>
</dbReference>
<dbReference type="SMART" id="SM00055">
    <property type="entry name" value="FCH"/>
    <property type="match status" value="1"/>
</dbReference>
<comment type="caution">
    <text evidence="4">The sequence shown here is derived from an EMBL/GenBank/DDBJ whole genome shotgun (WGS) entry which is preliminary data.</text>
</comment>
<evidence type="ECO:0000256" key="1">
    <source>
        <dbReference type="PROSITE-ProRule" id="PRU01077"/>
    </source>
</evidence>
<evidence type="ECO:0000313" key="5">
    <source>
        <dbReference type="Proteomes" id="UP000678393"/>
    </source>
</evidence>
<keyword evidence="5" id="KW-1185">Reference proteome</keyword>
<organism evidence="4 5">
    <name type="scientific">Candidula unifasciata</name>
    <dbReference type="NCBI Taxonomy" id="100452"/>
    <lineage>
        <taxon>Eukaryota</taxon>
        <taxon>Metazoa</taxon>
        <taxon>Spiralia</taxon>
        <taxon>Lophotrochozoa</taxon>
        <taxon>Mollusca</taxon>
        <taxon>Gastropoda</taxon>
        <taxon>Heterobranchia</taxon>
        <taxon>Euthyneura</taxon>
        <taxon>Panpulmonata</taxon>
        <taxon>Eupulmonata</taxon>
        <taxon>Stylommatophora</taxon>
        <taxon>Helicina</taxon>
        <taxon>Helicoidea</taxon>
        <taxon>Geomitridae</taxon>
        <taxon>Candidula</taxon>
    </lineage>
</organism>
<dbReference type="SUPFAM" id="SSF103657">
    <property type="entry name" value="BAR/IMD domain-like"/>
    <property type="match status" value="1"/>
</dbReference>
<sequence length="348" mass="39565">MTYKTYADVFWGGDLRSVSGYAALTQRNQESKKMCQELEEYLKKRSKVEEDYSKALQNLAKCFKPREEIGVIEATLNKMKVELEILSQCHHGASVFYQHQSEAARKFKEDQAARRKALEESLNKAQSSKIQQLNKTVQAEKVYVRKYCERDAAEQNYKELIQQVTLPKEIEKAKNKKAKAEEDAEKADSAYKSAVKVLDDCRVAWEKEMVTTCKSLQELDQERIQFLRHELWLAANVASKIALDIDNSSESLRELLEKCDIVSDIQAFIETAKTGQQRPEPFVFKHYTKILAAGDTDSNCSDSVIHVYNTAEDDEEPSPTETAPTSSNFNIKAALGRQKILKKKGAAT</sequence>
<dbReference type="OrthoDB" id="10255964at2759"/>
<dbReference type="InterPro" id="IPR031160">
    <property type="entry name" value="F_BAR_dom"/>
</dbReference>
<dbReference type="InterPro" id="IPR027267">
    <property type="entry name" value="AH/BAR_dom_sf"/>
</dbReference>
<dbReference type="PANTHER" id="PTHR23065">
    <property type="entry name" value="PROLINE-SERINE-THREONINE PHOSPHATASE INTERACTING PROTEIN 1"/>
    <property type="match status" value="1"/>
</dbReference>
<reference evidence="4" key="1">
    <citation type="submission" date="2021-04" db="EMBL/GenBank/DDBJ databases">
        <authorList>
            <consortium name="Molecular Ecology Group"/>
        </authorList>
    </citation>
    <scope>NUCLEOTIDE SEQUENCE</scope>
</reference>
<dbReference type="Gene3D" id="1.20.1270.60">
    <property type="entry name" value="Arfaptin homology (AH) domain/BAR domain"/>
    <property type="match status" value="1"/>
</dbReference>
<gene>
    <name evidence="4" type="ORF">CUNI_LOCUS6379</name>
</gene>
<dbReference type="Pfam" id="PF00611">
    <property type="entry name" value="FCH"/>
    <property type="match status" value="1"/>
</dbReference>
<evidence type="ECO:0000256" key="2">
    <source>
        <dbReference type="SAM" id="Coils"/>
    </source>
</evidence>
<name>A0A8S3Z070_9EUPU</name>
<dbReference type="GO" id="GO:0005886">
    <property type="term" value="C:plasma membrane"/>
    <property type="evidence" value="ECO:0007669"/>
    <property type="project" value="TreeGrafter"/>
</dbReference>
<accession>A0A8S3Z070</accession>